<organism evidence="2 3">
    <name type="scientific">Candidatus Gallipaludibacter merdavium</name>
    <dbReference type="NCBI Taxonomy" id="2840839"/>
    <lineage>
        <taxon>Bacteria</taxon>
        <taxon>Pseudomonadati</taxon>
        <taxon>Bacteroidota</taxon>
        <taxon>Bacteroidia</taxon>
        <taxon>Bacteroidales</taxon>
        <taxon>Candidatus Gallipaludibacter</taxon>
    </lineage>
</organism>
<dbReference type="InterPro" id="IPR050902">
    <property type="entry name" value="ABC_Transporter_SBP"/>
</dbReference>
<name>A0A9D9N4U1_9BACT</name>
<dbReference type="Proteomes" id="UP000823641">
    <property type="component" value="Unassembled WGS sequence"/>
</dbReference>
<dbReference type="EMBL" id="JADIMG010000073">
    <property type="protein sequence ID" value="MBO8460220.1"/>
    <property type="molecule type" value="Genomic_DNA"/>
</dbReference>
<reference evidence="2" key="2">
    <citation type="journal article" date="2021" name="PeerJ">
        <title>Extensive microbial diversity within the chicken gut microbiome revealed by metagenomics and culture.</title>
        <authorList>
            <person name="Gilroy R."/>
            <person name="Ravi A."/>
            <person name="Getino M."/>
            <person name="Pursley I."/>
            <person name="Horton D.L."/>
            <person name="Alikhan N.F."/>
            <person name="Baker D."/>
            <person name="Gharbi K."/>
            <person name="Hall N."/>
            <person name="Watson M."/>
            <person name="Adriaenssens E.M."/>
            <person name="Foster-Nyarko E."/>
            <person name="Jarju S."/>
            <person name="Secka A."/>
            <person name="Antonio M."/>
            <person name="Oren A."/>
            <person name="Chaudhuri R.R."/>
            <person name="La Ragione R."/>
            <person name="Hildebrand F."/>
            <person name="Pallen M.J."/>
        </authorList>
    </citation>
    <scope>NUCLEOTIDE SEQUENCE</scope>
    <source>
        <strain evidence="2">G3-3990</strain>
    </source>
</reference>
<dbReference type="AlphaFoldDB" id="A0A9D9N4U1"/>
<dbReference type="PANTHER" id="PTHR30535:SF34">
    <property type="entry name" value="MOLYBDATE-BINDING PROTEIN MOLA"/>
    <property type="match status" value="1"/>
</dbReference>
<dbReference type="PANTHER" id="PTHR30535">
    <property type="entry name" value="VITAMIN B12-BINDING PROTEIN"/>
    <property type="match status" value="1"/>
</dbReference>
<dbReference type="CDD" id="cd01141">
    <property type="entry name" value="TroA_d"/>
    <property type="match status" value="1"/>
</dbReference>
<feature type="domain" description="Fe/B12 periplasmic-binding" evidence="1">
    <location>
        <begin position="87"/>
        <end position="359"/>
    </location>
</feature>
<protein>
    <submittedName>
        <fullName evidence="2">ABC transporter substrate-binding protein</fullName>
    </submittedName>
</protein>
<dbReference type="PROSITE" id="PS51257">
    <property type="entry name" value="PROKAR_LIPOPROTEIN"/>
    <property type="match status" value="1"/>
</dbReference>
<dbReference type="InterPro" id="IPR002491">
    <property type="entry name" value="ABC_transptr_periplasmic_BD"/>
</dbReference>
<proteinExistence type="predicted"/>
<evidence type="ECO:0000313" key="3">
    <source>
        <dbReference type="Proteomes" id="UP000823641"/>
    </source>
</evidence>
<dbReference type="Pfam" id="PF01497">
    <property type="entry name" value="Peripla_BP_2"/>
    <property type="match status" value="1"/>
</dbReference>
<dbReference type="GO" id="GO:0071281">
    <property type="term" value="P:cellular response to iron ion"/>
    <property type="evidence" value="ECO:0007669"/>
    <property type="project" value="TreeGrafter"/>
</dbReference>
<accession>A0A9D9N4U1</accession>
<reference evidence="2" key="1">
    <citation type="submission" date="2020-10" db="EMBL/GenBank/DDBJ databases">
        <authorList>
            <person name="Gilroy R."/>
        </authorList>
    </citation>
    <scope>NUCLEOTIDE SEQUENCE</scope>
    <source>
        <strain evidence="2">G3-3990</strain>
    </source>
</reference>
<evidence type="ECO:0000259" key="1">
    <source>
        <dbReference type="PROSITE" id="PS50983"/>
    </source>
</evidence>
<sequence>MKSANIIMGLCFALTLTACHHKTNTQQQTTQALKYAQGFTILQHDHYKELVVTNPWVPGEILNRYYLVKHDTTTVPTDGYKIKVPIKTIGITSSTHVPFLQLLTEESSVVGICSPQLIYSQNIRERYAKRQIADMGDALNINTEQVIKLRPDILMATAYNNSDSHIEQLKRVGISIVYNIEWMETSLLARAEWIKFMAAFYDKDAMADSIFQDIEAKYIYLEQLAATAKEKPSILSGGNFRGTWYVPAGNSYMGKLFQDAGATYFYANNKETGSLPLTLETVLANFSNADFWVGSSATSMKELRNMDEKHTLFNAYKQNHVYNFNKRTTPDGANDFWETGVARPDLILADLIKILHPELLPEHQLFFSCHLE</sequence>
<dbReference type="PROSITE" id="PS50983">
    <property type="entry name" value="FE_B12_PBP"/>
    <property type="match status" value="1"/>
</dbReference>
<dbReference type="Gene3D" id="3.40.50.1980">
    <property type="entry name" value="Nitrogenase molybdenum iron protein domain"/>
    <property type="match status" value="2"/>
</dbReference>
<gene>
    <name evidence="2" type="ORF">IAA73_07815</name>
</gene>
<comment type="caution">
    <text evidence="2">The sequence shown here is derived from an EMBL/GenBank/DDBJ whole genome shotgun (WGS) entry which is preliminary data.</text>
</comment>
<evidence type="ECO:0000313" key="2">
    <source>
        <dbReference type="EMBL" id="MBO8460220.1"/>
    </source>
</evidence>
<dbReference type="SUPFAM" id="SSF53807">
    <property type="entry name" value="Helical backbone' metal receptor"/>
    <property type="match status" value="1"/>
</dbReference>